<sequence>MGIKREGGVDDWVLGCIVRLEDGLGLLRGERTTERNMDARICRGRGIKAGLEHNVSNSAPITVERRRRLRKEKSDLVFDNQTGEREALAGKADFKLQKIVSRKQVNDRRDRIKEFDVGGDEDSEGGEAEDGDELFGREEGMSSWLDLSEHWDSLMAVHNLTTIIASAGAVDVTVGGSDDTRTPWLIGPASRS</sequence>
<name>A0AAV0BSU7_PHAPC</name>
<evidence type="ECO:0000313" key="3">
    <source>
        <dbReference type="Proteomes" id="UP001153365"/>
    </source>
</evidence>
<dbReference type="AlphaFoldDB" id="A0AAV0BSU7"/>
<organism evidence="2 3">
    <name type="scientific">Phakopsora pachyrhizi</name>
    <name type="common">Asian soybean rust disease fungus</name>
    <dbReference type="NCBI Taxonomy" id="170000"/>
    <lineage>
        <taxon>Eukaryota</taxon>
        <taxon>Fungi</taxon>
        <taxon>Dikarya</taxon>
        <taxon>Basidiomycota</taxon>
        <taxon>Pucciniomycotina</taxon>
        <taxon>Pucciniomycetes</taxon>
        <taxon>Pucciniales</taxon>
        <taxon>Phakopsoraceae</taxon>
        <taxon>Phakopsora</taxon>
    </lineage>
</organism>
<evidence type="ECO:0000313" key="2">
    <source>
        <dbReference type="EMBL" id="CAH7690178.1"/>
    </source>
</evidence>
<dbReference type="Proteomes" id="UP001153365">
    <property type="component" value="Unassembled WGS sequence"/>
</dbReference>
<accession>A0AAV0BSU7</accession>
<evidence type="ECO:0000256" key="1">
    <source>
        <dbReference type="SAM" id="MobiDB-lite"/>
    </source>
</evidence>
<reference evidence="2" key="1">
    <citation type="submission" date="2022-06" db="EMBL/GenBank/DDBJ databases">
        <authorList>
            <consortium name="SYNGENTA / RWTH Aachen University"/>
        </authorList>
    </citation>
    <scope>NUCLEOTIDE SEQUENCE</scope>
</reference>
<protein>
    <submittedName>
        <fullName evidence="2">Uncharacterized protein</fullName>
    </submittedName>
</protein>
<keyword evidence="3" id="KW-1185">Reference proteome</keyword>
<gene>
    <name evidence="2" type="ORF">PPACK8108_LOCUS25444</name>
</gene>
<dbReference type="EMBL" id="CALTRL010006224">
    <property type="protein sequence ID" value="CAH7690178.1"/>
    <property type="molecule type" value="Genomic_DNA"/>
</dbReference>
<feature type="region of interest" description="Disordered" evidence="1">
    <location>
        <begin position="111"/>
        <end position="133"/>
    </location>
</feature>
<comment type="caution">
    <text evidence="2">The sequence shown here is derived from an EMBL/GenBank/DDBJ whole genome shotgun (WGS) entry which is preliminary data.</text>
</comment>
<proteinExistence type="predicted"/>
<feature type="compositionally biased region" description="Acidic residues" evidence="1">
    <location>
        <begin position="117"/>
        <end position="133"/>
    </location>
</feature>